<dbReference type="OrthoDB" id="4964845at2759"/>
<proteinExistence type="predicted"/>
<reference evidence="1" key="1">
    <citation type="submission" date="2022-09" db="EMBL/GenBank/DDBJ databases">
        <title>Fusarium specimens isolated from Avocado Roots.</title>
        <authorList>
            <person name="Stajich J."/>
            <person name="Roper C."/>
            <person name="Heimlech-Rivalta G."/>
        </authorList>
    </citation>
    <scope>NUCLEOTIDE SEQUENCE</scope>
    <source>
        <strain evidence="1">CF00136</strain>
    </source>
</reference>
<dbReference type="Proteomes" id="UP001152049">
    <property type="component" value="Unassembled WGS sequence"/>
</dbReference>
<gene>
    <name evidence="1" type="ORF">NW762_013665</name>
</gene>
<keyword evidence="2" id="KW-1185">Reference proteome</keyword>
<sequence length="67" mass="7784">MCLETVTFWDCQVCHRELQKERDFKMCKKGRKANEWGSCGQSTVQQNTYSTQICTTCEEAIKNNDKA</sequence>
<dbReference type="EMBL" id="JAOQAZ010000043">
    <property type="protein sequence ID" value="KAJ4246314.1"/>
    <property type="molecule type" value="Genomic_DNA"/>
</dbReference>
<accession>A0A9W8RPF2</accession>
<dbReference type="AlphaFoldDB" id="A0A9W8RPF2"/>
<evidence type="ECO:0000313" key="1">
    <source>
        <dbReference type="EMBL" id="KAJ4246314.1"/>
    </source>
</evidence>
<evidence type="ECO:0000313" key="2">
    <source>
        <dbReference type="Proteomes" id="UP001152049"/>
    </source>
</evidence>
<comment type="caution">
    <text evidence="1">The sequence shown here is derived from an EMBL/GenBank/DDBJ whole genome shotgun (WGS) entry which is preliminary data.</text>
</comment>
<organism evidence="1 2">
    <name type="scientific">Fusarium torreyae</name>
    <dbReference type="NCBI Taxonomy" id="1237075"/>
    <lineage>
        <taxon>Eukaryota</taxon>
        <taxon>Fungi</taxon>
        <taxon>Dikarya</taxon>
        <taxon>Ascomycota</taxon>
        <taxon>Pezizomycotina</taxon>
        <taxon>Sordariomycetes</taxon>
        <taxon>Hypocreomycetidae</taxon>
        <taxon>Hypocreales</taxon>
        <taxon>Nectriaceae</taxon>
        <taxon>Fusarium</taxon>
    </lineage>
</organism>
<protein>
    <submittedName>
        <fullName evidence="1">Uncharacterized protein</fullName>
    </submittedName>
</protein>
<name>A0A9W8RPF2_9HYPO</name>